<reference evidence="6" key="1">
    <citation type="journal article" date="2023" name="Insect Mol. Biol.">
        <title>Genome sequencing provides insights into the evolution of gene families encoding plant cell wall-degrading enzymes in longhorned beetles.</title>
        <authorList>
            <person name="Shin N.R."/>
            <person name="Okamura Y."/>
            <person name="Kirsch R."/>
            <person name="Pauchet Y."/>
        </authorList>
    </citation>
    <scope>NUCLEOTIDE SEQUENCE</scope>
    <source>
        <strain evidence="6">MMC_N1</strain>
    </source>
</reference>
<accession>A0ABQ9JR64</accession>
<feature type="domain" description="C2H2-type" evidence="5">
    <location>
        <begin position="106"/>
        <end position="128"/>
    </location>
</feature>
<sequence>YIFIGNDAYAAHIRGAKHQKVVLLHTKLGKPIPPQEPEVIGGARKSVSSTPKINFVQSGGLGIPSGNGDASKEEEDETPEPDIQPVGQDYIEEIKSDDGKVISFNCKLCECRFNDPNAKEMHMKGRRHRLQYKKKVNPDLVVDVKPSLRQRKIQEEKMRRAALREEFWARRHYNMPEDEEGMYWDDEDVMKRNTWR</sequence>
<gene>
    <name evidence="6" type="ORF">NQ317_019238</name>
</gene>
<dbReference type="InterPro" id="IPR022755">
    <property type="entry name" value="Znf_C2H2_jaz"/>
</dbReference>
<dbReference type="InterPro" id="IPR036236">
    <property type="entry name" value="Znf_C2H2_sf"/>
</dbReference>
<evidence type="ECO:0000313" key="6">
    <source>
        <dbReference type="EMBL" id="KAJ8980351.1"/>
    </source>
</evidence>
<dbReference type="Gene3D" id="3.30.160.60">
    <property type="entry name" value="Classic Zinc Finger"/>
    <property type="match status" value="1"/>
</dbReference>
<dbReference type="EMBL" id="JAPWTJ010000265">
    <property type="protein sequence ID" value="KAJ8980351.1"/>
    <property type="molecule type" value="Genomic_DNA"/>
</dbReference>
<evidence type="ECO:0000256" key="1">
    <source>
        <dbReference type="ARBA" id="ARBA00022723"/>
    </source>
</evidence>
<dbReference type="Proteomes" id="UP001162164">
    <property type="component" value="Unassembled WGS sequence"/>
</dbReference>
<dbReference type="InterPro" id="IPR013087">
    <property type="entry name" value="Znf_C2H2_type"/>
</dbReference>
<dbReference type="InterPro" id="IPR003604">
    <property type="entry name" value="Matrin/U1-like-C_Znf_C2H2"/>
</dbReference>
<evidence type="ECO:0000259" key="5">
    <source>
        <dbReference type="PROSITE" id="PS00028"/>
    </source>
</evidence>
<keyword evidence="3" id="KW-0862">Zinc</keyword>
<keyword evidence="1" id="KW-0479">Metal-binding</keyword>
<feature type="non-terminal residue" evidence="6">
    <location>
        <position position="1"/>
    </location>
</feature>
<dbReference type="PANTHER" id="PTHR45762:SF3">
    <property type="entry name" value="ZINC-FINGER PROTEIN AT 72D, ISOFORM B"/>
    <property type="match status" value="1"/>
</dbReference>
<dbReference type="SUPFAM" id="SSF57667">
    <property type="entry name" value="beta-beta-alpha zinc fingers"/>
    <property type="match status" value="1"/>
</dbReference>
<comment type="caution">
    <text evidence="6">The sequence shown here is derived from an EMBL/GenBank/DDBJ whole genome shotgun (WGS) entry which is preliminary data.</text>
</comment>
<protein>
    <recommendedName>
        <fullName evidence="5">C2H2-type domain-containing protein</fullName>
    </recommendedName>
</protein>
<evidence type="ECO:0000256" key="2">
    <source>
        <dbReference type="ARBA" id="ARBA00022771"/>
    </source>
</evidence>
<name>A0ABQ9JR64_9CUCU</name>
<organism evidence="6 7">
    <name type="scientific">Molorchus minor</name>
    <dbReference type="NCBI Taxonomy" id="1323400"/>
    <lineage>
        <taxon>Eukaryota</taxon>
        <taxon>Metazoa</taxon>
        <taxon>Ecdysozoa</taxon>
        <taxon>Arthropoda</taxon>
        <taxon>Hexapoda</taxon>
        <taxon>Insecta</taxon>
        <taxon>Pterygota</taxon>
        <taxon>Neoptera</taxon>
        <taxon>Endopterygota</taxon>
        <taxon>Coleoptera</taxon>
        <taxon>Polyphaga</taxon>
        <taxon>Cucujiformia</taxon>
        <taxon>Chrysomeloidea</taxon>
        <taxon>Cerambycidae</taxon>
        <taxon>Lamiinae</taxon>
        <taxon>Monochamini</taxon>
        <taxon>Molorchus</taxon>
    </lineage>
</organism>
<dbReference type="PROSITE" id="PS00028">
    <property type="entry name" value="ZINC_FINGER_C2H2_1"/>
    <property type="match status" value="1"/>
</dbReference>
<dbReference type="PANTHER" id="PTHR45762">
    <property type="entry name" value="ZINC FINGER RNA-BINDING PROTEIN"/>
    <property type="match status" value="1"/>
</dbReference>
<dbReference type="SMART" id="SM00451">
    <property type="entry name" value="ZnF_U1"/>
    <property type="match status" value="2"/>
</dbReference>
<evidence type="ECO:0000313" key="7">
    <source>
        <dbReference type="Proteomes" id="UP001162164"/>
    </source>
</evidence>
<proteinExistence type="predicted"/>
<evidence type="ECO:0000256" key="4">
    <source>
        <dbReference type="SAM" id="MobiDB-lite"/>
    </source>
</evidence>
<feature type="region of interest" description="Disordered" evidence="4">
    <location>
        <begin position="56"/>
        <end position="84"/>
    </location>
</feature>
<keyword evidence="2" id="KW-0863">Zinc-finger</keyword>
<evidence type="ECO:0000256" key="3">
    <source>
        <dbReference type="ARBA" id="ARBA00022833"/>
    </source>
</evidence>
<keyword evidence="7" id="KW-1185">Reference proteome</keyword>
<dbReference type="Pfam" id="PF12171">
    <property type="entry name" value="zf-C2H2_jaz"/>
    <property type="match status" value="1"/>
</dbReference>